<proteinExistence type="inferred from homology"/>
<evidence type="ECO:0000259" key="5">
    <source>
        <dbReference type="Pfam" id="PF00082"/>
    </source>
</evidence>
<evidence type="ECO:0000256" key="1">
    <source>
        <dbReference type="ARBA" id="ARBA00022670"/>
    </source>
</evidence>
<dbReference type="Pfam" id="PF00082">
    <property type="entry name" value="Peptidase_S8"/>
    <property type="match status" value="1"/>
</dbReference>
<dbReference type="InterPro" id="IPR023828">
    <property type="entry name" value="Peptidase_S8_Ser-AS"/>
</dbReference>
<dbReference type="PROSITE" id="PS51892">
    <property type="entry name" value="SUBTILASE"/>
    <property type="match status" value="1"/>
</dbReference>
<sequence>SLVGSGNGIEVMTGTSMATPHTSGVAALVWQKHRNYTPQNVKAAIMNTATHDVKNANGTTESVERVGSGRVDAVRAVNQDVIVYNADRPDIVSQSFGVTEAKTNGGVQRFTRKITVDNIGNRAHTYVVSFAGTTQMPGVSFSYDPTVSVGSGGKATITVTATVDPKALVKTQDPAQAKIQLGKARQYIGSLSGRLVLSENGQDLRLPLQIAPKPVSDMKV</sequence>
<keyword evidence="3" id="KW-0720">Serine protease</keyword>
<feature type="domain" description="Peptidase S8/S53" evidence="5">
    <location>
        <begin position="7"/>
        <end position="67"/>
    </location>
</feature>
<comment type="caution">
    <text evidence="4">Lacks conserved residue(s) required for the propagation of feature annotation.</text>
</comment>
<comment type="caution">
    <text evidence="6">The sequence shown here is derived from an EMBL/GenBank/DDBJ whole genome shotgun (WGS) entry which is preliminary data.</text>
</comment>
<dbReference type="Proteomes" id="UP000073923">
    <property type="component" value="Unassembled WGS sequence"/>
</dbReference>
<dbReference type="Gene3D" id="3.40.50.200">
    <property type="entry name" value="Peptidase S8/S53 domain"/>
    <property type="match status" value="1"/>
</dbReference>
<feature type="non-terminal residue" evidence="6">
    <location>
        <position position="1"/>
    </location>
</feature>
<dbReference type="InterPro" id="IPR045051">
    <property type="entry name" value="SBT"/>
</dbReference>
<evidence type="ECO:0000256" key="3">
    <source>
        <dbReference type="ARBA" id="ARBA00022825"/>
    </source>
</evidence>
<evidence type="ECO:0000256" key="4">
    <source>
        <dbReference type="PROSITE-ProRule" id="PRU01240"/>
    </source>
</evidence>
<dbReference type="InterPro" id="IPR036852">
    <property type="entry name" value="Peptidase_S8/S53_dom_sf"/>
</dbReference>
<dbReference type="PROSITE" id="PS00138">
    <property type="entry name" value="SUBTILASE_SER"/>
    <property type="match status" value="1"/>
</dbReference>
<gene>
    <name evidence="6" type="ORF">NS355_18005</name>
</gene>
<dbReference type="EMBL" id="LDTF01000180">
    <property type="protein sequence ID" value="KTT92342.1"/>
    <property type="molecule type" value="Genomic_DNA"/>
</dbReference>
<dbReference type="GO" id="GO:0004252">
    <property type="term" value="F:serine-type endopeptidase activity"/>
    <property type="evidence" value="ECO:0007669"/>
    <property type="project" value="InterPro"/>
</dbReference>
<dbReference type="GO" id="GO:0006508">
    <property type="term" value="P:proteolysis"/>
    <property type="evidence" value="ECO:0007669"/>
    <property type="project" value="UniProtKB-KW"/>
</dbReference>
<feature type="non-terminal residue" evidence="6">
    <location>
        <position position="220"/>
    </location>
</feature>
<name>A0A147IIX6_9SPHN</name>
<evidence type="ECO:0000313" key="6">
    <source>
        <dbReference type="EMBL" id="KTT92342.1"/>
    </source>
</evidence>
<dbReference type="AlphaFoldDB" id="A0A147IIX6"/>
<keyword evidence="2" id="KW-0378">Hydrolase</keyword>
<accession>A0A147IIX6</accession>
<dbReference type="OrthoDB" id="9816306at2"/>
<protein>
    <recommendedName>
        <fullName evidence="5">Peptidase S8/S53 domain-containing protein</fullName>
    </recommendedName>
</protein>
<evidence type="ECO:0000256" key="2">
    <source>
        <dbReference type="ARBA" id="ARBA00022801"/>
    </source>
</evidence>
<dbReference type="InterPro" id="IPR000209">
    <property type="entry name" value="Peptidase_S8/S53_dom"/>
</dbReference>
<comment type="similarity">
    <text evidence="4">Belongs to the peptidase S8 family.</text>
</comment>
<reference evidence="6 7" key="1">
    <citation type="journal article" date="2016" name="Front. Microbiol.">
        <title>Genomic Resource of Rice Seed Associated Bacteria.</title>
        <authorList>
            <person name="Midha S."/>
            <person name="Bansal K."/>
            <person name="Sharma S."/>
            <person name="Kumar N."/>
            <person name="Patil P.P."/>
            <person name="Chaudhry V."/>
            <person name="Patil P.B."/>
        </authorList>
    </citation>
    <scope>NUCLEOTIDE SEQUENCE [LARGE SCALE GENOMIC DNA]</scope>
    <source>
        <strain evidence="6 7">NS355</strain>
    </source>
</reference>
<evidence type="ECO:0000313" key="7">
    <source>
        <dbReference type="Proteomes" id="UP000073923"/>
    </source>
</evidence>
<dbReference type="RefSeq" id="WP_153008292.1">
    <property type="nucleotide sequence ID" value="NZ_LDTF01000180.1"/>
</dbReference>
<dbReference type="SUPFAM" id="SSF52743">
    <property type="entry name" value="Subtilisin-like"/>
    <property type="match status" value="1"/>
</dbReference>
<organism evidence="6 7">
    <name type="scientific">Sphingomonas yabuuchiae</name>
    <dbReference type="NCBI Taxonomy" id="172044"/>
    <lineage>
        <taxon>Bacteria</taxon>
        <taxon>Pseudomonadati</taxon>
        <taxon>Pseudomonadota</taxon>
        <taxon>Alphaproteobacteria</taxon>
        <taxon>Sphingomonadales</taxon>
        <taxon>Sphingomonadaceae</taxon>
        <taxon>Sphingomonas</taxon>
    </lineage>
</organism>
<dbReference type="PANTHER" id="PTHR10795">
    <property type="entry name" value="PROPROTEIN CONVERTASE SUBTILISIN/KEXIN"/>
    <property type="match status" value="1"/>
</dbReference>
<keyword evidence="1" id="KW-0645">Protease</keyword>